<keyword evidence="2" id="KW-1133">Transmembrane helix</keyword>
<keyword evidence="2" id="KW-0812">Transmembrane</keyword>
<dbReference type="EMBL" id="WUUU01000088">
    <property type="protein sequence ID" value="MXR21165.1"/>
    <property type="molecule type" value="Genomic_DNA"/>
</dbReference>
<protein>
    <submittedName>
        <fullName evidence="4">SHOCT domain-containing protein</fullName>
    </submittedName>
</protein>
<feature type="domain" description="SHOCT" evidence="3">
    <location>
        <begin position="86"/>
        <end position="111"/>
    </location>
</feature>
<evidence type="ECO:0000256" key="2">
    <source>
        <dbReference type="SAM" id="Phobius"/>
    </source>
</evidence>
<comment type="caution">
    <text evidence="4">The sequence shown here is derived from an EMBL/GenBank/DDBJ whole genome shotgun (WGS) entry which is preliminary data.</text>
</comment>
<name>A0A6B0SHK7_9EURY</name>
<feature type="coiled-coil region" evidence="1">
    <location>
        <begin position="87"/>
        <end position="114"/>
    </location>
</feature>
<dbReference type="InterPro" id="IPR018649">
    <property type="entry name" value="SHOCT"/>
</dbReference>
<dbReference type="Proteomes" id="UP000471521">
    <property type="component" value="Unassembled WGS sequence"/>
</dbReference>
<reference evidence="4 5" key="1">
    <citation type="submission" date="2019-12" db="EMBL/GenBank/DDBJ databases">
        <title>Isolation and characterization of three novel carbon monoxide-oxidizing members of Halobacteria from salione crusts and soils.</title>
        <authorList>
            <person name="Myers M.R."/>
            <person name="King G.M."/>
        </authorList>
    </citation>
    <scope>NUCLEOTIDE SEQUENCE [LARGE SCALE GENOMIC DNA]</scope>
    <source>
        <strain evidence="4 5">PCN9</strain>
    </source>
</reference>
<evidence type="ECO:0000256" key="1">
    <source>
        <dbReference type="SAM" id="Coils"/>
    </source>
</evidence>
<sequence length="114" mass="12696">MAQTDEIDVVRLAILVLAAFVLLPLLAMALFVPMMGMTGWMGTHNTMGTGSGVWLLMPLFWILVLAGLGYLAYRAVSGEGDGQDRAMEELREAYARGELSSEEFEERREKLRQN</sequence>
<dbReference type="OrthoDB" id="53394at2157"/>
<evidence type="ECO:0000313" key="5">
    <source>
        <dbReference type="Proteomes" id="UP000471521"/>
    </source>
</evidence>
<keyword evidence="5" id="KW-1185">Reference proteome</keyword>
<evidence type="ECO:0000313" key="4">
    <source>
        <dbReference type="EMBL" id="MXR21165.1"/>
    </source>
</evidence>
<dbReference type="Pfam" id="PF09851">
    <property type="entry name" value="SHOCT"/>
    <property type="match status" value="1"/>
</dbReference>
<keyword evidence="1" id="KW-0175">Coiled coil</keyword>
<dbReference type="AlphaFoldDB" id="A0A6B0SHK7"/>
<keyword evidence="2" id="KW-0472">Membrane</keyword>
<organism evidence="4 5">
    <name type="scientific">Halobacterium bonnevillei</name>
    <dbReference type="NCBI Taxonomy" id="2692200"/>
    <lineage>
        <taxon>Archaea</taxon>
        <taxon>Methanobacteriati</taxon>
        <taxon>Methanobacteriota</taxon>
        <taxon>Stenosarchaea group</taxon>
        <taxon>Halobacteria</taxon>
        <taxon>Halobacteriales</taxon>
        <taxon>Halobacteriaceae</taxon>
        <taxon>Halobacterium</taxon>
    </lineage>
</organism>
<gene>
    <name evidence="4" type="ORF">GRX66_11335</name>
</gene>
<feature type="transmembrane region" description="Helical" evidence="2">
    <location>
        <begin position="52"/>
        <end position="73"/>
    </location>
</feature>
<evidence type="ECO:0000259" key="3">
    <source>
        <dbReference type="Pfam" id="PF09851"/>
    </source>
</evidence>
<accession>A0A6B0SHK7</accession>
<feature type="transmembrane region" description="Helical" evidence="2">
    <location>
        <begin position="12"/>
        <end position="32"/>
    </location>
</feature>
<dbReference type="RefSeq" id="WP_159526660.1">
    <property type="nucleotide sequence ID" value="NZ_WUUU01000088.1"/>
</dbReference>
<proteinExistence type="predicted"/>